<dbReference type="RefSeq" id="WP_189045929.1">
    <property type="nucleotide sequence ID" value="NZ_BMJQ01000005.1"/>
</dbReference>
<evidence type="ECO:0000256" key="1">
    <source>
        <dbReference type="ARBA" id="ARBA00004370"/>
    </source>
</evidence>
<name>A0A8J2YUN7_9PROT</name>
<evidence type="ECO:0000256" key="9">
    <source>
        <dbReference type="HAMAP-Rule" id="MF_00911"/>
    </source>
</evidence>
<dbReference type="InterPro" id="IPR034746">
    <property type="entry name" value="POTRA"/>
</dbReference>
<dbReference type="PANTHER" id="PTHR35851:SF1">
    <property type="entry name" value="CELL DIVISION PROTEIN FTSQ"/>
    <property type="match status" value="1"/>
</dbReference>
<comment type="caution">
    <text evidence="11">The sequence shown here is derived from an EMBL/GenBank/DDBJ whole genome shotgun (WGS) entry which is preliminary data.</text>
</comment>
<dbReference type="Proteomes" id="UP000646365">
    <property type="component" value="Unassembled WGS sequence"/>
</dbReference>
<dbReference type="PANTHER" id="PTHR35851">
    <property type="entry name" value="CELL DIVISION PROTEIN FTSQ"/>
    <property type="match status" value="1"/>
</dbReference>
<evidence type="ECO:0000259" key="10">
    <source>
        <dbReference type="PROSITE" id="PS51779"/>
    </source>
</evidence>
<keyword evidence="8 9" id="KW-0131">Cell cycle</keyword>
<evidence type="ECO:0000256" key="7">
    <source>
        <dbReference type="ARBA" id="ARBA00023136"/>
    </source>
</evidence>
<evidence type="ECO:0000256" key="6">
    <source>
        <dbReference type="ARBA" id="ARBA00022989"/>
    </source>
</evidence>
<dbReference type="GO" id="GO:0043093">
    <property type="term" value="P:FtsZ-dependent cytokinesis"/>
    <property type="evidence" value="ECO:0007669"/>
    <property type="project" value="UniProtKB-UniRule"/>
</dbReference>
<keyword evidence="6 9" id="KW-1133">Transmembrane helix</keyword>
<keyword evidence="3 9" id="KW-0997">Cell inner membrane</keyword>
<keyword evidence="2 9" id="KW-1003">Cell membrane</keyword>
<dbReference type="Pfam" id="PF08478">
    <property type="entry name" value="POTRA_1"/>
    <property type="match status" value="1"/>
</dbReference>
<organism evidence="11 12">
    <name type="scientific">Aliidongia dinghuensis</name>
    <dbReference type="NCBI Taxonomy" id="1867774"/>
    <lineage>
        <taxon>Bacteria</taxon>
        <taxon>Pseudomonadati</taxon>
        <taxon>Pseudomonadota</taxon>
        <taxon>Alphaproteobacteria</taxon>
        <taxon>Rhodospirillales</taxon>
        <taxon>Dongiaceae</taxon>
        <taxon>Aliidongia</taxon>
    </lineage>
</organism>
<dbReference type="AlphaFoldDB" id="A0A8J2YUN7"/>
<dbReference type="InterPro" id="IPR013685">
    <property type="entry name" value="POTRA_FtsQ_type"/>
</dbReference>
<evidence type="ECO:0000256" key="5">
    <source>
        <dbReference type="ARBA" id="ARBA00022692"/>
    </source>
</evidence>
<dbReference type="GO" id="GO:0005886">
    <property type="term" value="C:plasma membrane"/>
    <property type="evidence" value="ECO:0007669"/>
    <property type="project" value="UniProtKB-SubCell"/>
</dbReference>
<dbReference type="HAMAP" id="MF_00911">
    <property type="entry name" value="FtsQ_subfam"/>
    <property type="match status" value="1"/>
</dbReference>
<dbReference type="PROSITE" id="PS51779">
    <property type="entry name" value="POTRA"/>
    <property type="match status" value="1"/>
</dbReference>
<evidence type="ECO:0000256" key="4">
    <source>
        <dbReference type="ARBA" id="ARBA00022618"/>
    </source>
</evidence>
<evidence type="ECO:0000256" key="2">
    <source>
        <dbReference type="ARBA" id="ARBA00022475"/>
    </source>
</evidence>
<evidence type="ECO:0000256" key="3">
    <source>
        <dbReference type="ARBA" id="ARBA00022519"/>
    </source>
</evidence>
<keyword evidence="7 9" id="KW-0472">Membrane</keyword>
<comment type="subcellular location">
    <subcellularLocation>
        <location evidence="9">Cell inner membrane</location>
        <topology evidence="9">Single-pass type II membrane protein</topology>
    </subcellularLocation>
    <subcellularLocation>
        <location evidence="1">Membrane</location>
    </subcellularLocation>
    <text evidence="9">Localizes to the division septum.</text>
</comment>
<dbReference type="InterPro" id="IPR045335">
    <property type="entry name" value="FtsQ_C_sf"/>
</dbReference>
<feature type="domain" description="POTRA" evidence="10">
    <location>
        <begin position="74"/>
        <end position="142"/>
    </location>
</feature>
<dbReference type="EMBL" id="BMJQ01000005">
    <property type="protein sequence ID" value="GGF17431.1"/>
    <property type="molecule type" value="Genomic_DNA"/>
</dbReference>
<comment type="similarity">
    <text evidence="9">Belongs to the FtsQ/DivIB family. FtsQ subfamily.</text>
</comment>
<accession>A0A8J2YUN7</accession>
<protein>
    <recommendedName>
        <fullName evidence="9">Cell division protein FtsQ</fullName>
    </recommendedName>
</protein>
<reference evidence="11" key="2">
    <citation type="submission" date="2020-09" db="EMBL/GenBank/DDBJ databases">
        <authorList>
            <person name="Sun Q."/>
            <person name="Zhou Y."/>
        </authorList>
    </citation>
    <scope>NUCLEOTIDE SEQUENCE</scope>
    <source>
        <strain evidence="11">CGMCC 1.15725</strain>
    </source>
</reference>
<keyword evidence="4 9" id="KW-0132">Cell division</keyword>
<keyword evidence="12" id="KW-1185">Reference proteome</keyword>
<evidence type="ECO:0000256" key="8">
    <source>
        <dbReference type="ARBA" id="ARBA00023306"/>
    </source>
</evidence>
<evidence type="ECO:0000313" key="11">
    <source>
        <dbReference type="EMBL" id="GGF17431.1"/>
    </source>
</evidence>
<dbReference type="Pfam" id="PF03799">
    <property type="entry name" value="FtsQ_DivIB_C"/>
    <property type="match status" value="1"/>
</dbReference>
<dbReference type="InterPro" id="IPR005548">
    <property type="entry name" value="Cell_div_FtsQ/DivIB_C"/>
</dbReference>
<dbReference type="GO" id="GO:0032153">
    <property type="term" value="C:cell division site"/>
    <property type="evidence" value="ECO:0007669"/>
    <property type="project" value="UniProtKB-UniRule"/>
</dbReference>
<dbReference type="Gene3D" id="3.40.50.11690">
    <property type="entry name" value="Cell division protein FtsQ/DivIB"/>
    <property type="match status" value="1"/>
</dbReference>
<reference evidence="11" key="1">
    <citation type="journal article" date="2014" name="Int. J. Syst. Evol. Microbiol.">
        <title>Complete genome sequence of Corynebacterium casei LMG S-19264T (=DSM 44701T), isolated from a smear-ripened cheese.</title>
        <authorList>
            <consortium name="US DOE Joint Genome Institute (JGI-PGF)"/>
            <person name="Walter F."/>
            <person name="Albersmeier A."/>
            <person name="Kalinowski J."/>
            <person name="Ruckert C."/>
        </authorList>
    </citation>
    <scope>NUCLEOTIDE SEQUENCE</scope>
    <source>
        <strain evidence="11">CGMCC 1.15725</strain>
    </source>
</reference>
<comment type="function">
    <text evidence="9">Essential cell division protein.</text>
</comment>
<dbReference type="InterPro" id="IPR026579">
    <property type="entry name" value="FtsQ"/>
</dbReference>
<dbReference type="Gene3D" id="3.10.20.310">
    <property type="entry name" value="membrane protein fhac"/>
    <property type="match status" value="1"/>
</dbReference>
<keyword evidence="5 9" id="KW-0812">Transmembrane</keyword>
<sequence length="288" mass="31444">MRRVKPAAKNLEGAKRLLLKRRIARWLPRRPTRVAGAVLGLAVLVFGGLGAADQLDHGNRLSNALLATTAAAGFTVQTLDVEGRQMTTPAEILAAVNARPGGPIFGVSPAAAKLQLEALPWVRTAAVERQLPGRIYIKLVERKPLALWQRHGKMVLIDQDGVVVATEHLERYSNLLLVVGDDAPKHAQSLIQVLGTQPDLMKKVQAAVWINDRRWNLKLDSGIDVELPEDGVAGAWTHLAAIDRDHGLLARDIERVDLRLADRVVVKVNQEPTKTTPTKPAKTAPKKT</sequence>
<proteinExistence type="inferred from homology"/>
<dbReference type="GO" id="GO:0090529">
    <property type="term" value="P:cell septum assembly"/>
    <property type="evidence" value="ECO:0007669"/>
    <property type="project" value="InterPro"/>
</dbReference>
<gene>
    <name evidence="9" type="primary">ftsQ</name>
    <name evidence="11" type="ORF">GCM10011611_24070</name>
</gene>
<evidence type="ECO:0000313" key="12">
    <source>
        <dbReference type="Proteomes" id="UP000646365"/>
    </source>
</evidence>